<gene>
    <name evidence="1" type="ORF">INH39_25665</name>
</gene>
<organism evidence="1 2">
    <name type="scientific">Massilia violaceinigra</name>
    <dbReference type="NCBI Taxonomy" id="2045208"/>
    <lineage>
        <taxon>Bacteria</taxon>
        <taxon>Pseudomonadati</taxon>
        <taxon>Pseudomonadota</taxon>
        <taxon>Betaproteobacteria</taxon>
        <taxon>Burkholderiales</taxon>
        <taxon>Oxalobacteraceae</taxon>
        <taxon>Telluria group</taxon>
        <taxon>Massilia</taxon>
    </lineage>
</organism>
<name>A0ABY4A3R1_9BURK</name>
<evidence type="ECO:0000313" key="1">
    <source>
        <dbReference type="EMBL" id="UOD28800.1"/>
    </source>
</evidence>
<dbReference type="EMBL" id="CP063361">
    <property type="protein sequence ID" value="UOD28800.1"/>
    <property type="molecule type" value="Genomic_DNA"/>
</dbReference>
<accession>A0ABY4A3R1</accession>
<dbReference type="RefSeq" id="WP_243489946.1">
    <property type="nucleotide sequence ID" value="NZ_CP063361.1"/>
</dbReference>
<keyword evidence="2" id="KW-1185">Reference proteome</keyword>
<protein>
    <submittedName>
        <fullName evidence="1">Uncharacterized protein</fullName>
    </submittedName>
</protein>
<proteinExistence type="predicted"/>
<reference evidence="1 2" key="1">
    <citation type="submission" date="2020-10" db="EMBL/GenBank/DDBJ databases">
        <title>Genome analysis of Massilia species.</title>
        <authorList>
            <person name="Jung D.-H."/>
        </authorList>
    </citation>
    <scope>NUCLEOTIDE SEQUENCE [LARGE SCALE GENOMIC DNA]</scope>
    <source>
        <strain evidence="2">sipir</strain>
    </source>
</reference>
<dbReference type="Proteomes" id="UP000831532">
    <property type="component" value="Chromosome"/>
</dbReference>
<sequence length="72" mass="8093">MSDDRPPADDPLGTLLFEMTVVDDSTSPLQLVSAELLAYYRQRDAKLTKLLLETAENKLADNCQLRKQVVDL</sequence>
<evidence type="ECO:0000313" key="2">
    <source>
        <dbReference type="Proteomes" id="UP000831532"/>
    </source>
</evidence>